<dbReference type="OrthoDB" id="4060948at2759"/>
<dbReference type="Pfam" id="PF08586">
    <property type="entry name" value="Rsc14"/>
    <property type="match status" value="1"/>
</dbReference>
<dbReference type="InterPro" id="IPR013895">
    <property type="entry name" value="Rsc14"/>
</dbReference>
<organism evidence="1 2">
    <name type="scientific">Lachancea meyersii CBS 8951</name>
    <dbReference type="NCBI Taxonomy" id="1266667"/>
    <lineage>
        <taxon>Eukaryota</taxon>
        <taxon>Fungi</taxon>
        <taxon>Dikarya</taxon>
        <taxon>Ascomycota</taxon>
        <taxon>Saccharomycotina</taxon>
        <taxon>Saccharomycetes</taxon>
        <taxon>Saccharomycetales</taxon>
        <taxon>Saccharomycetaceae</taxon>
        <taxon>Lachancea</taxon>
    </lineage>
</organism>
<protein>
    <submittedName>
        <fullName evidence="1">LAME_0F01552g1_1</fullName>
    </submittedName>
</protein>
<sequence length="207" mass="22803">MAQHTLGYYDTIAGLSSLECSHKAHISPEQLQALCKIDQEARKTRDEACDGRLENDLRERRCIPVHGYLSKIDAQISLDNVNELQHTLLGGHVPRAQLEALSSTDFANYFHKLIDFDKAIQAFNFYVTHSAVNATAAVTPTPPLSATPTVPLAAGGTSESIESVRKPKPLASNNGGVKKVILCKRCKARFSGPRRFTNMKKHMCMRG</sequence>
<keyword evidence="2" id="KW-1185">Reference proteome</keyword>
<dbReference type="AlphaFoldDB" id="A0A1G4JPU9"/>
<accession>A0A1G4JPU9</accession>
<reference evidence="2" key="1">
    <citation type="submission" date="2016-03" db="EMBL/GenBank/DDBJ databases">
        <authorList>
            <person name="Devillers Hugo."/>
        </authorList>
    </citation>
    <scope>NUCLEOTIDE SEQUENCE [LARGE SCALE GENOMIC DNA]</scope>
</reference>
<evidence type="ECO:0000313" key="2">
    <source>
        <dbReference type="Proteomes" id="UP000191144"/>
    </source>
</evidence>
<proteinExistence type="predicted"/>
<evidence type="ECO:0000313" key="1">
    <source>
        <dbReference type="EMBL" id="SCU92802.1"/>
    </source>
</evidence>
<dbReference type="GO" id="GO:0016586">
    <property type="term" value="C:RSC-type complex"/>
    <property type="evidence" value="ECO:0007669"/>
    <property type="project" value="InterPro"/>
</dbReference>
<gene>
    <name evidence="1" type="ORF">LAME_0F01552G</name>
</gene>
<dbReference type="EMBL" id="LT598477">
    <property type="protein sequence ID" value="SCU92802.1"/>
    <property type="molecule type" value="Genomic_DNA"/>
</dbReference>
<dbReference type="GO" id="GO:0006338">
    <property type="term" value="P:chromatin remodeling"/>
    <property type="evidence" value="ECO:0007669"/>
    <property type="project" value="InterPro"/>
</dbReference>
<name>A0A1G4JPU9_9SACH</name>
<dbReference type="Proteomes" id="UP000191144">
    <property type="component" value="Chromosome F"/>
</dbReference>